<evidence type="ECO:0000259" key="2">
    <source>
        <dbReference type="Pfam" id="PF13439"/>
    </source>
</evidence>
<sequence>MKILLVIPYFMPAISYGGPVKVAYEIARGLVARGYEVTVATTDALDATSRVGRTTEVMEGISVLRFRNISNKLAKKCNGYLPVLLIPWLARNCRRFDVIYCHDFFSLPTVAAGWLSRYYQIPLLLQPHGSLSALRRSARFAAVKRLLIFFFLGILRGARNIIALTVEEKKGIETLDPSLAAKVVVIPNGLNPAEFADIPGTDLHRRYNIPQNHKIIGFIGRLAYIKGLDISLTVLETLKDRLAFSFLVIGPDEGEMSRLKQQVQTSGLEDRVIFAGILEGEEKMRVMKSCDFFLFTSRDEGLPLTILEVAALGRPQIASEECHVPELAEYQAGLLHPLNDLAGFARSIETLIDQEPERQVMGVNARKMVRERFSTGAMLDRIDQLLKIGPGSENKSAATTTGKEQVP</sequence>
<gene>
    <name evidence="3" type="ordered locus">DaAHT2_0373</name>
</gene>
<reference evidence="4" key="1">
    <citation type="submission" date="2010-02" db="EMBL/GenBank/DDBJ databases">
        <title>Complete sequence of Desulfurivibrio alkaliphilus AHT2.</title>
        <authorList>
            <consortium name="US DOE Joint Genome Institute"/>
            <person name="Pitluck S."/>
            <person name="Chertkov O."/>
            <person name="Detter J.C."/>
            <person name="Han C."/>
            <person name="Tapia R."/>
            <person name="Larimer F."/>
            <person name="Land M."/>
            <person name="Hauser L."/>
            <person name="Kyrpides N."/>
            <person name="Mikhailova N."/>
            <person name="Sorokin D.Y."/>
            <person name="Muyzer G."/>
            <person name="Woyke T."/>
        </authorList>
    </citation>
    <scope>NUCLEOTIDE SEQUENCE [LARGE SCALE GENOMIC DNA]</scope>
    <source>
        <strain evidence="4">DSM 19089 / UNIQEM U267 / AHT2</strain>
    </source>
</reference>
<organism evidence="3 4">
    <name type="scientific">Desulfurivibrio alkaliphilus (strain DSM 19089 / UNIQEM U267 / AHT2)</name>
    <dbReference type="NCBI Taxonomy" id="589865"/>
    <lineage>
        <taxon>Bacteria</taxon>
        <taxon>Pseudomonadati</taxon>
        <taxon>Thermodesulfobacteriota</taxon>
        <taxon>Desulfobulbia</taxon>
        <taxon>Desulfobulbales</taxon>
        <taxon>Desulfobulbaceae</taxon>
        <taxon>Desulfurivibrio</taxon>
    </lineage>
</organism>
<dbReference type="STRING" id="589865.DaAHT2_0373"/>
<dbReference type="AlphaFoldDB" id="D6YZS2"/>
<accession>D6YZS2</accession>
<keyword evidence="4" id="KW-1185">Reference proteome</keyword>
<dbReference type="RefSeq" id="WP_013162610.1">
    <property type="nucleotide sequence ID" value="NC_014216.1"/>
</dbReference>
<name>D6YZS2_DESAT</name>
<evidence type="ECO:0000313" key="3">
    <source>
        <dbReference type="EMBL" id="ADH85079.1"/>
    </source>
</evidence>
<evidence type="ECO:0000259" key="1">
    <source>
        <dbReference type="Pfam" id="PF00534"/>
    </source>
</evidence>
<dbReference type="EMBL" id="CP001940">
    <property type="protein sequence ID" value="ADH85079.1"/>
    <property type="molecule type" value="Genomic_DNA"/>
</dbReference>
<dbReference type="InterPro" id="IPR050194">
    <property type="entry name" value="Glycosyltransferase_grp1"/>
</dbReference>
<dbReference type="HOGENOM" id="CLU_009583_2_1_7"/>
<dbReference type="CAZy" id="GT4">
    <property type="family name" value="Glycosyltransferase Family 4"/>
</dbReference>
<dbReference type="InterPro" id="IPR028098">
    <property type="entry name" value="Glyco_trans_4-like_N"/>
</dbReference>
<dbReference type="Pfam" id="PF13439">
    <property type="entry name" value="Glyco_transf_4"/>
    <property type="match status" value="1"/>
</dbReference>
<dbReference type="Proteomes" id="UP000001508">
    <property type="component" value="Chromosome"/>
</dbReference>
<dbReference type="InParanoid" id="D6YZS2"/>
<dbReference type="GO" id="GO:0016757">
    <property type="term" value="F:glycosyltransferase activity"/>
    <property type="evidence" value="ECO:0007669"/>
    <property type="project" value="InterPro"/>
</dbReference>
<dbReference type="eggNOG" id="COG0438">
    <property type="taxonomic scope" value="Bacteria"/>
</dbReference>
<feature type="domain" description="Glycosyltransferase subfamily 4-like N-terminal" evidence="2">
    <location>
        <begin position="16"/>
        <end position="193"/>
    </location>
</feature>
<proteinExistence type="predicted"/>
<dbReference type="Pfam" id="PF00534">
    <property type="entry name" value="Glycos_transf_1"/>
    <property type="match status" value="1"/>
</dbReference>
<dbReference type="KEGG" id="dak:DaAHT2_0373"/>
<evidence type="ECO:0000313" key="4">
    <source>
        <dbReference type="Proteomes" id="UP000001508"/>
    </source>
</evidence>
<dbReference type="InterPro" id="IPR001296">
    <property type="entry name" value="Glyco_trans_1"/>
</dbReference>
<dbReference type="PANTHER" id="PTHR45947">
    <property type="entry name" value="SULFOQUINOVOSYL TRANSFERASE SQD2"/>
    <property type="match status" value="1"/>
</dbReference>
<dbReference type="SUPFAM" id="SSF53756">
    <property type="entry name" value="UDP-Glycosyltransferase/glycogen phosphorylase"/>
    <property type="match status" value="1"/>
</dbReference>
<dbReference type="Gene3D" id="3.40.50.2000">
    <property type="entry name" value="Glycogen Phosphorylase B"/>
    <property type="match status" value="2"/>
</dbReference>
<feature type="domain" description="Glycosyl transferase family 1" evidence="1">
    <location>
        <begin position="203"/>
        <end position="368"/>
    </location>
</feature>
<dbReference type="OrthoDB" id="5443168at2"/>
<dbReference type="PANTHER" id="PTHR45947:SF3">
    <property type="entry name" value="SULFOQUINOVOSYL TRANSFERASE SQD2"/>
    <property type="match status" value="1"/>
</dbReference>
<dbReference type="FunCoup" id="D6YZS2">
    <property type="interactions" value="43"/>
</dbReference>
<protein>
    <submittedName>
        <fullName evidence="3">Glycosyl transferase group 1</fullName>
    </submittedName>
</protein>
<keyword evidence="3" id="KW-0808">Transferase</keyword>